<sequence length="135" mass="13757">MGILDSLQSLAGQVGQDSQTDQAKVAGGFIQALTQHPEGIQGILNSFNQNGLAEHIGAWSTGQNATATPDQVQQGLAGTGLIEKTAEHAGVSPQVVQAALTTVLPMVVQHFAPGGQAAPQSSLGGLATQFLSRFA</sequence>
<reference evidence="1" key="2">
    <citation type="submission" date="2020-09" db="EMBL/GenBank/DDBJ databases">
        <authorList>
            <person name="Sun Q."/>
            <person name="Zhou Y."/>
        </authorList>
    </citation>
    <scope>NUCLEOTIDE SEQUENCE</scope>
    <source>
        <strain evidence="1">CGMCC 1.12997</strain>
    </source>
</reference>
<evidence type="ECO:0000313" key="1">
    <source>
        <dbReference type="EMBL" id="GGG87661.1"/>
    </source>
</evidence>
<accession>A0A917MAC3</accession>
<dbReference type="Pfam" id="PF20159">
    <property type="entry name" value="YidB"/>
    <property type="match status" value="1"/>
</dbReference>
<dbReference type="SUPFAM" id="SSF140804">
    <property type="entry name" value="YidB-like"/>
    <property type="match status" value="1"/>
</dbReference>
<dbReference type="Gene3D" id="1.10.10.690">
    <property type="entry name" value="YidB-like"/>
    <property type="match status" value="1"/>
</dbReference>
<dbReference type="EMBL" id="BMGT01000004">
    <property type="protein sequence ID" value="GGG87661.1"/>
    <property type="molecule type" value="Genomic_DNA"/>
</dbReference>
<comment type="caution">
    <text evidence="1">The sequence shown here is derived from an EMBL/GenBank/DDBJ whole genome shotgun (WGS) entry which is preliminary data.</text>
</comment>
<evidence type="ECO:0008006" key="3">
    <source>
        <dbReference type="Google" id="ProtNLM"/>
    </source>
</evidence>
<dbReference type="InterPro" id="IPR027405">
    <property type="entry name" value="YidB-like"/>
</dbReference>
<protein>
    <recommendedName>
        <fullName evidence="3">DUF937 domain-containing protein</fullName>
    </recommendedName>
</protein>
<keyword evidence="2" id="KW-1185">Reference proteome</keyword>
<organism evidence="1 2">
    <name type="scientific">Edaphobacter dinghuensis</name>
    <dbReference type="NCBI Taxonomy" id="1560005"/>
    <lineage>
        <taxon>Bacteria</taxon>
        <taxon>Pseudomonadati</taxon>
        <taxon>Acidobacteriota</taxon>
        <taxon>Terriglobia</taxon>
        <taxon>Terriglobales</taxon>
        <taxon>Acidobacteriaceae</taxon>
        <taxon>Edaphobacter</taxon>
    </lineage>
</organism>
<gene>
    <name evidence="1" type="ORF">GCM10011585_34690</name>
</gene>
<evidence type="ECO:0000313" key="2">
    <source>
        <dbReference type="Proteomes" id="UP000647241"/>
    </source>
</evidence>
<dbReference type="Proteomes" id="UP000647241">
    <property type="component" value="Unassembled WGS sequence"/>
</dbReference>
<name>A0A917MAC3_9BACT</name>
<dbReference type="InterPro" id="IPR045372">
    <property type="entry name" value="YidB"/>
</dbReference>
<dbReference type="AlphaFoldDB" id="A0A917MAC3"/>
<reference evidence="1" key="1">
    <citation type="journal article" date="2014" name="Int. J. Syst. Evol. Microbiol.">
        <title>Complete genome sequence of Corynebacterium casei LMG S-19264T (=DSM 44701T), isolated from a smear-ripened cheese.</title>
        <authorList>
            <consortium name="US DOE Joint Genome Institute (JGI-PGF)"/>
            <person name="Walter F."/>
            <person name="Albersmeier A."/>
            <person name="Kalinowski J."/>
            <person name="Ruckert C."/>
        </authorList>
    </citation>
    <scope>NUCLEOTIDE SEQUENCE</scope>
    <source>
        <strain evidence="1">CGMCC 1.12997</strain>
    </source>
</reference>
<proteinExistence type="predicted"/>